<proteinExistence type="inferred from homology"/>
<evidence type="ECO:0000256" key="8">
    <source>
        <dbReference type="ARBA" id="ARBA00031625"/>
    </source>
</evidence>
<evidence type="ECO:0000256" key="9">
    <source>
        <dbReference type="RuleBase" id="RU003376"/>
    </source>
</evidence>
<comment type="caution">
    <text evidence="12">The sequence shown here is derived from an EMBL/GenBank/DDBJ whole genome shotgun (WGS) entry which is preliminary data.</text>
</comment>
<keyword evidence="6 10" id="KW-1133">Transmembrane helix</keyword>
<protein>
    <recommendedName>
        <fullName evidence="3">cytochrome-c oxidase</fullName>
        <ecNumber evidence="3">7.1.1.9</ecNumber>
    </recommendedName>
    <alternativeName>
        <fullName evidence="8">Cytochrome c oxidase polypeptide III</fullName>
    </alternativeName>
</protein>
<evidence type="ECO:0000256" key="5">
    <source>
        <dbReference type="ARBA" id="ARBA00022967"/>
    </source>
</evidence>
<dbReference type="Gene3D" id="1.20.120.80">
    <property type="entry name" value="Cytochrome c oxidase, subunit III, four-helix bundle"/>
    <property type="match status" value="1"/>
</dbReference>
<evidence type="ECO:0000256" key="2">
    <source>
        <dbReference type="ARBA" id="ARBA00010581"/>
    </source>
</evidence>
<gene>
    <name evidence="12" type="ORF">MM817_00538</name>
</gene>
<evidence type="ECO:0000259" key="11">
    <source>
        <dbReference type="PROSITE" id="PS50253"/>
    </source>
</evidence>
<evidence type="ECO:0000256" key="4">
    <source>
        <dbReference type="ARBA" id="ARBA00022692"/>
    </source>
</evidence>
<evidence type="ECO:0000313" key="12">
    <source>
        <dbReference type="EMBL" id="MCI0182279.1"/>
    </source>
</evidence>
<keyword evidence="13" id="KW-1185">Reference proteome</keyword>
<dbReference type="SUPFAM" id="SSF81452">
    <property type="entry name" value="Cytochrome c oxidase subunit III-like"/>
    <property type="match status" value="1"/>
</dbReference>
<evidence type="ECO:0000256" key="10">
    <source>
        <dbReference type="SAM" id="Phobius"/>
    </source>
</evidence>
<organism evidence="12 13">
    <name type="scientific">Sulfoacidibacillus ferrooxidans</name>
    <dbReference type="NCBI Taxonomy" id="2005001"/>
    <lineage>
        <taxon>Bacteria</taxon>
        <taxon>Bacillati</taxon>
        <taxon>Bacillota</taxon>
        <taxon>Bacilli</taxon>
        <taxon>Bacillales</taxon>
        <taxon>Alicyclobacillaceae</taxon>
        <taxon>Sulfoacidibacillus</taxon>
    </lineage>
</organism>
<evidence type="ECO:0000313" key="13">
    <source>
        <dbReference type="Proteomes" id="UP001139263"/>
    </source>
</evidence>
<comment type="subcellular location">
    <subcellularLocation>
        <location evidence="9">Cell membrane</location>
        <topology evidence="9">Multi-pass membrane protein</topology>
    </subcellularLocation>
    <subcellularLocation>
        <location evidence="1">Membrane</location>
        <topology evidence="1">Multi-pass membrane protein</topology>
    </subcellularLocation>
</comment>
<dbReference type="InterPro" id="IPR024791">
    <property type="entry name" value="Cyt_c/ubiquinol_Oxase_su3"/>
</dbReference>
<dbReference type="GO" id="GO:0005886">
    <property type="term" value="C:plasma membrane"/>
    <property type="evidence" value="ECO:0007669"/>
    <property type="project" value="UniProtKB-SubCell"/>
</dbReference>
<dbReference type="Pfam" id="PF00510">
    <property type="entry name" value="COX3"/>
    <property type="match status" value="1"/>
</dbReference>
<evidence type="ECO:0000256" key="7">
    <source>
        <dbReference type="ARBA" id="ARBA00023136"/>
    </source>
</evidence>
<feature type="transmembrane region" description="Helical" evidence="10">
    <location>
        <begin position="171"/>
        <end position="191"/>
    </location>
</feature>
<sequence>MAAKTASATPQTLSNIDKIIEHRKMRSAFAIFLFSMSVPYFMMINVRYIMIGGFVPPALDQMTGGIETALLIISLLTAVGAARRVKNGDALGYKRLTDATLLFGGIGTLMQVYELWYHPMNPMSHYGETFLATIGLSMVMGLIGLLVLYAGRERIKRIGITEENQLGYEMVSWFWIFTVITWLAMYIDLYFL</sequence>
<dbReference type="PROSITE" id="PS50253">
    <property type="entry name" value="COX3"/>
    <property type="match status" value="1"/>
</dbReference>
<dbReference type="GO" id="GO:0019646">
    <property type="term" value="P:aerobic electron transport chain"/>
    <property type="evidence" value="ECO:0007669"/>
    <property type="project" value="InterPro"/>
</dbReference>
<feature type="domain" description="Heme-copper oxidase subunit III family profile" evidence="11">
    <location>
        <begin position="27"/>
        <end position="192"/>
    </location>
</feature>
<evidence type="ECO:0000256" key="1">
    <source>
        <dbReference type="ARBA" id="ARBA00004141"/>
    </source>
</evidence>
<dbReference type="GO" id="GO:0004129">
    <property type="term" value="F:cytochrome-c oxidase activity"/>
    <property type="evidence" value="ECO:0007669"/>
    <property type="project" value="UniProtKB-EC"/>
</dbReference>
<accession>A0A9X1V6P8</accession>
<keyword evidence="4 9" id="KW-0812">Transmembrane</keyword>
<dbReference type="PANTHER" id="PTHR11403">
    <property type="entry name" value="CYTOCHROME C OXIDASE SUBUNIT III"/>
    <property type="match status" value="1"/>
</dbReference>
<dbReference type="EC" id="7.1.1.9" evidence="3"/>
<feature type="transmembrane region" description="Helical" evidence="10">
    <location>
        <begin position="28"/>
        <end position="50"/>
    </location>
</feature>
<feature type="transmembrane region" description="Helical" evidence="10">
    <location>
        <begin position="101"/>
        <end position="118"/>
    </location>
</feature>
<dbReference type="AlphaFoldDB" id="A0A9X1V6P8"/>
<comment type="similarity">
    <text evidence="2 9">Belongs to the cytochrome c oxidase subunit 3 family.</text>
</comment>
<reference evidence="12" key="1">
    <citation type="submission" date="2022-03" db="EMBL/GenBank/DDBJ databases">
        <title>Draft Genome Sequence of Firmicute Strain S0AB, a Heterotrophic Iron/Sulfur-Oxidizing Extreme Acidophile.</title>
        <authorList>
            <person name="Vergara E."/>
            <person name="Pakostova E."/>
            <person name="Johnson D.B."/>
            <person name="Holmes D.S."/>
        </authorList>
    </citation>
    <scope>NUCLEOTIDE SEQUENCE</scope>
    <source>
        <strain evidence="12">S0AB</strain>
    </source>
</reference>
<dbReference type="RefSeq" id="WP_241711883.1">
    <property type="nucleotide sequence ID" value="NZ_JALBUF010000001.1"/>
</dbReference>
<dbReference type="PANTHER" id="PTHR11403:SF7">
    <property type="entry name" value="CYTOCHROME C OXIDASE SUBUNIT 3"/>
    <property type="match status" value="1"/>
</dbReference>
<dbReference type="Proteomes" id="UP001139263">
    <property type="component" value="Unassembled WGS sequence"/>
</dbReference>
<dbReference type="InterPro" id="IPR013833">
    <property type="entry name" value="Cyt_c_oxidase_su3_a-hlx"/>
</dbReference>
<name>A0A9X1V6P8_9BACL</name>
<keyword evidence="7 10" id="KW-0472">Membrane</keyword>
<keyword evidence="5" id="KW-1278">Translocase</keyword>
<dbReference type="EMBL" id="JALBUF010000001">
    <property type="protein sequence ID" value="MCI0182279.1"/>
    <property type="molecule type" value="Genomic_DNA"/>
</dbReference>
<evidence type="ECO:0000256" key="3">
    <source>
        <dbReference type="ARBA" id="ARBA00012949"/>
    </source>
</evidence>
<feature type="transmembrane region" description="Helical" evidence="10">
    <location>
        <begin position="130"/>
        <end position="150"/>
    </location>
</feature>
<feature type="transmembrane region" description="Helical" evidence="10">
    <location>
        <begin position="62"/>
        <end position="81"/>
    </location>
</feature>
<dbReference type="InterPro" id="IPR035973">
    <property type="entry name" value="Cyt_c_oxidase_su3-like_sf"/>
</dbReference>
<evidence type="ECO:0000256" key="6">
    <source>
        <dbReference type="ARBA" id="ARBA00022989"/>
    </source>
</evidence>
<dbReference type="InterPro" id="IPR000298">
    <property type="entry name" value="Cyt_c_oxidase-like_su3"/>
</dbReference>